<reference evidence="2" key="1">
    <citation type="journal article" date="2020" name="Fungal Divers.">
        <title>Resolving the Mortierellaceae phylogeny through synthesis of multi-gene phylogenetics and phylogenomics.</title>
        <authorList>
            <person name="Vandepol N."/>
            <person name="Liber J."/>
            <person name="Desiro A."/>
            <person name="Na H."/>
            <person name="Kennedy M."/>
            <person name="Barry K."/>
            <person name="Grigoriev I.V."/>
            <person name="Miller A.N."/>
            <person name="O'Donnell K."/>
            <person name="Stajich J.E."/>
            <person name="Bonito G."/>
        </authorList>
    </citation>
    <scope>NUCLEOTIDE SEQUENCE</scope>
    <source>
        <strain evidence="2">NVP60</strain>
    </source>
</reference>
<sequence>IKSGTLRLVRSRIPALTTRPQAPPRFLGQDEVKRRPQDHSQPSPQGPQVPQPL</sequence>
<comment type="caution">
    <text evidence="2">The sequence shown here is derived from an EMBL/GenBank/DDBJ whole genome shotgun (WGS) entry which is preliminary data.</text>
</comment>
<feature type="non-terminal residue" evidence="2">
    <location>
        <position position="1"/>
    </location>
</feature>
<feature type="compositionally biased region" description="Basic and acidic residues" evidence="1">
    <location>
        <begin position="28"/>
        <end position="38"/>
    </location>
</feature>
<proteinExistence type="predicted"/>
<gene>
    <name evidence="2" type="ORF">BGZ97_007140</name>
</gene>
<keyword evidence="3" id="KW-1185">Reference proteome</keyword>
<feature type="non-terminal residue" evidence="2">
    <location>
        <position position="53"/>
    </location>
</feature>
<name>A0A9P6UFA3_9FUNG</name>
<organism evidence="2 3">
    <name type="scientific">Linnemannia gamsii</name>
    <dbReference type="NCBI Taxonomy" id="64522"/>
    <lineage>
        <taxon>Eukaryota</taxon>
        <taxon>Fungi</taxon>
        <taxon>Fungi incertae sedis</taxon>
        <taxon>Mucoromycota</taxon>
        <taxon>Mortierellomycotina</taxon>
        <taxon>Mortierellomycetes</taxon>
        <taxon>Mortierellales</taxon>
        <taxon>Mortierellaceae</taxon>
        <taxon>Linnemannia</taxon>
    </lineage>
</organism>
<accession>A0A9P6UFA3</accession>
<protein>
    <submittedName>
        <fullName evidence="2">Uncharacterized protein</fullName>
    </submittedName>
</protein>
<feature type="compositionally biased region" description="Pro residues" evidence="1">
    <location>
        <begin position="44"/>
        <end position="53"/>
    </location>
</feature>
<dbReference type="EMBL" id="JAAAIN010003164">
    <property type="protein sequence ID" value="KAG0287311.1"/>
    <property type="molecule type" value="Genomic_DNA"/>
</dbReference>
<evidence type="ECO:0000256" key="1">
    <source>
        <dbReference type="SAM" id="MobiDB-lite"/>
    </source>
</evidence>
<dbReference type="Proteomes" id="UP000823405">
    <property type="component" value="Unassembled WGS sequence"/>
</dbReference>
<evidence type="ECO:0000313" key="2">
    <source>
        <dbReference type="EMBL" id="KAG0287311.1"/>
    </source>
</evidence>
<dbReference type="AlphaFoldDB" id="A0A9P6UFA3"/>
<evidence type="ECO:0000313" key="3">
    <source>
        <dbReference type="Proteomes" id="UP000823405"/>
    </source>
</evidence>
<feature type="region of interest" description="Disordered" evidence="1">
    <location>
        <begin position="1"/>
        <end position="53"/>
    </location>
</feature>